<dbReference type="GO" id="GO:0005524">
    <property type="term" value="F:ATP binding"/>
    <property type="evidence" value="ECO:0007669"/>
    <property type="project" value="UniProtKB-KW"/>
</dbReference>
<evidence type="ECO:0000256" key="4">
    <source>
        <dbReference type="SAM" id="MobiDB-lite"/>
    </source>
</evidence>
<dbReference type="Pfam" id="PF01580">
    <property type="entry name" value="FtsK_SpoIIIE"/>
    <property type="match status" value="1"/>
</dbReference>
<comment type="subcellular location">
    <subcellularLocation>
        <location evidence="1">Membrane</location>
        <topology evidence="1">Multi-pass membrane protein</topology>
    </subcellularLocation>
</comment>
<evidence type="ECO:0000313" key="7">
    <source>
        <dbReference type="Proteomes" id="UP000243605"/>
    </source>
</evidence>
<sequence length="572" mass="65868">MSRQRRPRTSEEMYSKKTDKSQTVFDYEKLKADPNLTPSDAQSQSESTGRLMQRENRKSTKQTYVENKSSSYTIRKARDIPSAIHGTKKPNRTPAELTNQPPRDGGYRSSIVEEIKRERVRKEKKKQAVKERQRLLHNQRLASSPTSAVFLDTEKGKHTKGTEQLSLITPLSPINVSNEQKTSKSDVQKPVQKKQTTSEKKRVGPRFSYPSLYLLGAPQNTNYDLEDPKITERIINAFNHINIPIDILNYVSNGMFGSYKLKVKVNLRIGQLNQLQTLLKPYLEDMHVRITTENLNSGIINLEVPLTKKNIITFSTLFNTSSLKMRKNDFKVAIGKTIEDKMCSFQLTKAGHMLIYGGRVDSTKLIINSILLSLMMNHTPLEVQTHFITEKRRYQQYVDLPYSFDTHKEITDDDAFDSILAELIERQNQFRRVHVRNIQSLNQRLSPHLRKSIIVVVIDDLHTILKEKNKYAYSALQQLLQKGKAYGIHCIVKQSDISYDLRFELLRLMQTRITFLDPQHRIMNGAEELSQYYADCLIQLPTTSKPTRITLGTVTQSTLKDVITHIKEANLT</sequence>
<dbReference type="EMBL" id="FOIT01000001">
    <property type="protein sequence ID" value="SEV87684.1"/>
    <property type="molecule type" value="Genomic_DNA"/>
</dbReference>
<evidence type="ECO:0000259" key="5">
    <source>
        <dbReference type="Pfam" id="PF01580"/>
    </source>
</evidence>
<organism evidence="6 7">
    <name type="scientific">Aliicoccus persicus</name>
    <dbReference type="NCBI Taxonomy" id="930138"/>
    <lineage>
        <taxon>Bacteria</taxon>
        <taxon>Bacillati</taxon>
        <taxon>Bacillota</taxon>
        <taxon>Bacilli</taxon>
        <taxon>Bacillales</taxon>
        <taxon>Staphylococcaceae</taxon>
        <taxon>Aliicoccus</taxon>
    </lineage>
</organism>
<evidence type="ECO:0000313" key="6">
    <source>
        <dbReference type="EMBL" id="SEV87684.1"/>
    </source>
</evidence>
<proteinExistence type="predicted"/>
<dbReference type="AlphaFoldDB" id="A0A662Z453"/>
<feature type="compositionally biased region" description="Polar residues" evidence="4">
    <location>
        <begin position="61"/>
        <end position="73"/>
    </location>
</feature>
<dbReference type="GO" id="GO:0016020">
    <property type="term" value="C:membrane"/>
    <property type="evidence" value="ECO:0007669"/>
    <property type="project" value="UniProtKB-SubCell"/>
</dbReference>
<evidence type="ECO:0000256" key="2">
    <source>
        <dbReference type="ARBA" id="ARBA00022741"/>
    </source>
</evidence>
<feature type="region of interest" description="Disordered" evidence="4">
    <location>
        <begin position="1"/>
        <end position="107"/>
    </location>
</feature>
<dbReference type="Gene3D" id="3.40.50.300">
    <property type="entry name" value="P-loop containing nucleotide triphosphate hydrolases"/>
    <property type="match status" value="1"/>
</dbReference>
<protein>
    <submittedName>
        <fullName evidence="6">DNA segregation ATPase FtsK/SpoIIIE, S-DNA-T family</fullName>
    </submittedName>
</protein>
<dbReference type="RefSeq" id="WP_091473861.1">
    <property type="nucleotide sequence ID" value="NZ_FOIT01000001.1"/>
</dbReference>
<evidence type="ECO:0000256" key="1">
    <source>
        <dbReference type="ARBA" id="ARBA00004141"/>
    </source>
</evidence>
<dbReference type="InterPro" id="IPR027417">
    <property type="entry name" value="P-loop_NTPase"/>
</dbReference>
<keyword evidence="7" id="KW-1185">Reference proteome</keyword>
<dbReference type="InterPro" id="IPR050206">
    <property type="entry name" value="FtsK/SpoIIIE/SftA"/>
</dbReference>
<name>A0A662Z453_9STAP</name>
<dbReference type="Proteomes" id="UP000243605">
    <property type="component" value="Unassembled WGS sequence"/>
</dbReference>
<evidence type="ECO:0000256" key="3">
    <source>
        <dbReference type="ARBA" id="ARBA00022840"/>
    </source>
</evidence>
<dbReference type="PANTHER" id="PTHR22683">
    <property type="entry name" value="SPORULATION PROTEIN RELATED"/>
    <property type="match status" value="1"/>
</dbReference>
<feature type="region of interest" description="Disordered" evidence="4">
    <location>
        <begin position="175"/>
        <end position="202"/>
    </location>
</feature>
<dbReference type="GO" id="GO:0003677">
    <property type="term" value="F:DNA binding"/>
    <property type="evidence" value="ECO:0007669"/>
    <property type="project" value="InterPro"/>
</dbReference>
<keyword evidence="3" id="KW-0067">ATP-binding</keyword>
<gene>
    <name evidence="6" type="ORF">SAMN05192557_0668</name>
</gene>
<feature type="domain" description="FtsK" evidence="5">
    <location>
        <begin position="321"/>
        <end position="492"/>
    </location>
</feature>
<keyword evidence="2" id="KW-0547">Nucleotide-binding</keyword>
<reference evidence="6 7" key="1">
    <citation type="submission" date="2016-10" db="EMBL/GenBank/DDBJ databases">
        <authorList>
            <person name="Varghese N."/>
            <person name="Submissions S."/>
        </authorList>
    </citation>
    <scope>NUCLEOTIDE SEQUENCE [LARGE SCALE GENOMIC DNA]</scope>
    <source>
        <strain evidence="6 7">IBRC-M10081</strain>
    </source>
</reference>
<accession>A0A662Z453</accession>
<dbReference type="OrthoDB" id="2385281at2"/>
<dbReference type="PANTHER" id="PTHR22683:SF41">
    <property type="entry name" value="DNA TRANSLOCASE FTSK"/>
    <property type="match status" value="1"/>
</dbReference>
<dbReference type="InterPro" id="IPR002543">
    <property type="entry name" value="FtsK_dom"/>
</dbReference>
<feature type="compositionally biased region" description="Polar residues" evidence="4">
    <location>
        <begin position="36"/>
        <end position="50"/>
    </location>
</feature>
<feature type="compositionally biased region" description="Basic and acidic residues" evidence="4">
    <location>
        <begin position="8"/>
        <end position="32"/>
    </location>
</feature>